<dbReference type="GO" id="GO:0004407">
    <property type="term" value="F:histone deacetylase activity"/>
    <property type="evidence" value="ECO:0007669"/>
    <property type="project" value="InterPro"/>
</dbReference>
<dbReference type="InterPro" id="IPR000286">
    <property type="entry name" value="HDACs"/>
</dbReference>
<sequence>MMTPLVFHPIYSQLELPIRHRFPIEKYVGIRNALVANGVPNNWFKKPTPVNPDNVKTVYDPTYIHQLINNQLDSKAMRRIGFPWSQQLIERTLTAVGGTIMTAQLALEYGKSLNLTGGYHHAFANFGSGFCMINDLYLAALTMLQNDNISKVLIFDADVHQGDGTAKLASNNQNVFTVSIHGEKNFPHRKQVSNLDFALPKGTTDSLYLETVDNALNKAFSSFKPDAVIYDAGVDIHCNDDLGHLDISTQGVLARDKLVFDYCKLKGIPIAAVIGGGYQRDIEALVNVHLQLFVAAGVIT</sequence>
<feature type="domain" description="Histone deacetylase" evidence="3">
    <location>
        <begin position="22"/>
        <end position="281"/>
    </location>
</feature>
<dbReference type="InterPro" id="IPR023696">
    <property type="entry name" value="Ureohydrolase_dom_sf"/>
</dbReference>
<dbReference type="Pfam" id="PF00850">
    <property type="entry name" value="Hist_deacetyl"/>
    <property type="match status" value="1"/>
</dbReference>
<dbReference type="CDD" id="cd09993">
    <property type="entry name" value="HDAC_classIV"/>
    <property type="match status" value="1"/>
</dbReference>
<dbReference type="KEGG" id="cps:CPS_3373"/>
<gene>
    <name evidence="4" type="ordered locus">CPS_3373</name>
</gene>
<dbReference type="InterPro" id="IPR037138">
    <property type="entry name" value="His_deacetylse_dom_sf"/>
</dbReference>
<dbReference type="Gene3D" id="3.40.800.20">
    <property type="entry name" value="Histone deacetylase domain"/>
    <property type="match status" value="1"/>
</dbReference>
<dbReference type="SUPFAM" id="SSF52768">
    <property type="entry name" value="Arginase/deacetylase"/>
    <property type="match status" value="1"/>
</dbReference>
<dbReference type="InterPro" id="IPR023801">
    <property type="entry name" value="His_deacetylse_dom"/>
</dbReference>
<protein>
    <submittedName>
        <fullName evidence="4">Histone deacetylase family protein</fullName>
    </submittedName>
</protein>
<dbReference type="PRINTS" id="PR01270">
    <property type="entry name" value="HDASUPER"/>
</dbReference>
<dbReference type="PANTHER" id="PTHR10625">
    <property type="entry name" value="HISTONE DEACETYLASE HDAC1-RELATED"/>
    <property type="match status" value="1"/>
</dbReference>
<dbReference type="InterPro" id="IPR044150">
    <property type="entry name" value="HDAC_classIV"/>
</dbReference>
<accession>Q47YS1</accession>
<evidence type="ECO:0000256" key="2">
    <source>
        <dbReference type="ARBA" id="ARBA00022801"/>
    </source>
</evidence>
<dbReference type="GO" id="GO:0040029">
    <property type="term" value="P:epigenetic regulation of gene expression"/>
    <property type="evidence" value="ECO:0007669"/>
    <property type="project" value="TreeGrafter"/>
</dbReference>
<dbReference type="AlphaFoldDB" id="Q47YS1"/>
<proteinExistence type="inferred from homology"/>
<evidence type="ECO:0000313" key="5">
    <source>
        <dbReference type="Proteomes" id="UP000000547"/>
    </source>
</evidence>
<dbReference type="GO" id="GO:0016787">
    <property type="term" value="F:hydrolase activity"/>
    <property type="evidence" value="ECO:0007669"/>
    <property type="project" value="UniProtKB-KW"/>
</dbReference>
<evidence type="ECO:0000256" key="1">
    <source>
        <dbReference type="ARBA" id="ARBA00005947"/>
    </source>
</evidence>
<dbReference type="Proteomes" id="UP000000547">
    <property type="component" value="Chromosome"/>
</dbReference>
<dbReference type="PANTHER" id="PTHR10625:SF19">
    <property type="entry name" value="HISTONE DEACETYLASE 12"/>
    <property type="match status" value="1"/>
</dbReference>
<evidence type="ECO:0000259" key="3">
    <source>
        <dbReference type="Pfam" id="PF00850"/>
    </source>
</evidence>
<organism evidence="4 5">
    <name type="scientific">Colwellia psychrerythraea (strain 34H / ATCC BAA-681)</name>
    <name type="common">Vibrio psychroerythus</name>
    <dbReference type="NCBI Taxonomy" id="167879"/>
    <lineage>
        <taxon>Bacteria</taxon>
        <taxon>Pseudomonadati</taxon>
        <taxon>Pseudomonadota</taxon>
        <taxon>Gammaproteobacteria</taxon>
        <taxon>Alteromonadales</taxon>
        <taxon>Colwelliaceae</taxon>
        <taxon>Colwellia</taxon>
    </lineage>
</organism>
<comment type="similarity">
    <text evidence="1">Belongs to the histone deacetylase family.</text>
</comment>
<keyword evidence="2" id="KW-0378">Hydrolase</keyword>
<evidence type="ECO:0000313" key="4">
    <source>
        <dbReference type="EMBL" id="AAZ27034.1"/>
    </source>
</evidence>
<dbReference type="STRING" id="167879.CPS_3373"/>
<dbReference type="EMBL" id="CP000083">
    <property type="protein sequence ID" value="AAZ27034.1"/>
    <property type="molecule type" value="Genomic_DNA"/>
</dbReference>
<reference evidence="4" key="1">
    <citation type="journal article" date="2005" name="Proc. Natl. Acad. Sci. U.S.A.">
        <title>The psychrophilic lifestyle as revealed by the genome sequence of Colwellia psychrerythraea 34H through genomic and proteomic analyses.</title>
        <authorList>
            <person name="Methe B.A."/>
            <person name="Nelson K.E."/>
            <person name="Deming J.W."/>
            <person name="Momen B."/>
            <person name="Melamud E."/>
            <person name="Zhang X."/>
            <person name="Moult J."/>
            <person name="Madupu R."/>
            <person name="Nelson W.C."/>
            <person name="Dodson R.J."/>
            <person name="Brinkac L.M."/>
            <person name="Daugherty S.C."/>
            <person name="Durkin A.S."/>
            <person name="DeBoy R.T."/>
            <person name="Kolonay J.F."/>
            <person name="Sullivan S.A."/>
            <person name="Zhou L."/>
            <person name="Davidsen T.M."/>
            <person name="Wu M."/>
            <person name="Huston A.L."/>
            <person name="Lewis M."/>
            <person name="Weaver B."/>
            <person name="Weidman J.F."/>
            <person name="Khouri H."/>
            <person name="Utterback T.R."/>
            <person name="Feldblyum T.V."/>
            <person name="Fraser C.M."/>
        </authorList>
    </citation>
    <scope>NUCLEOTIDE SEQUENCE [LARGE SCALE GENOMIC DNA]</scope>
    <source>
        <strain evidence="4">34H</strain>
    </source>
</reference>
<name>Q47YS1_COLP3</name>
<dbReference type="HOGENOM" id="CLU_007727_1_0_6"/>